<keyword evidence="14" id="KW-1185">Reference proteome</keyword>
<reference evidence="13" key="1">
    <citation type="submission" date="2022-09" db="EMBL/GenBank/DDBJ databases">
        <title>Fusarium specimens isolated from Avocado Roots.</title>
        <authorList>
            <person name="Stajich J."/>
            <person name="Roper C."/>
            <person name="Heimlech-Rivalta G."/>
        </authorList>
    </citation>
    <scope>NUCLEOTIDE SEQUENCE</scope>
    <source>
        <strain evidence="13">A02</strain>
    </source>
</reference>
<keyword evidence="6" id="KW-0805">Transcription regulation</keyword>
<evidence type="ECO:0000313" key="14">
    <source>
        <dbReference type="Proteomes" id="UP001152087"/>
    </source>
</evidence>
<feature type="domain" description="C2H2-type" evidence="12">
    <location>
        <begin position="205"/>
        <end position="234"/>
    </location>
</feature>
<evidence type="ECO:0000256" key="1">
    <source>
        <dbReference type="ARBA" id="ARBA00004123"/>
    </source>
</evidence>
<comment type="similarity">
    <text evidence="9">Belongs to the sal C2H2-type zinc-finger protein family.</text>
</comment>
<dbReference type="InterPro" id="IPR036236">
    <property type="entry name" value="Znf_C2H2_sf"/>
</dbReference>
<proteinExistence type="inferred from homology"/>
<evidence type="ECO:0000256" key="10">
    <source>
        <dbReference type="PROSITE-ProRule" id="PRU00042"/>
    </source>
</evidence>
<name>A0A9W8QS81_9HYPO</name>
<evidence type="ECO:0000256" key="4">
    <source>
        <dbReference type="ARBA" id="ARBA00022771"/>
    </source>
</evidence>
<dbReference type="InterPro" id="IPR051565">
    <property type="entry name" value="Sal_C2H2-zinc-finger"/>
</dbReference>
<dbReference type="AlphaFoldDB" id="A0A9W8QS81"/>
<dbReference type="PANTHER" id="PTHR23233">
    <property type="entry name" value="SAL-LIKE PROTEIN"/>
    <property type="match status" value="1"/>
</dbReference>
<dbReference type="Proteomes" id="UP001152087">
    <property type="component" value="Unassembled WGS sequence"/>
</dbReference>
<keyword evidence="5" id="KW-0862">Zinc</keyword>
<evidence type="ECO:0000313" key="13">
    <source>
        <dbReference type="EMBL" id="KAJ4176725.1"/>
    </source>
</evidence>
<feature type="compositionally biased region" description="Basic and acidic residues" evidence="11">
    <location>
        <begin position="66"/>
        <end position="81"/>
    </location>
</feature>
<dbReference type="Gene3D" id="3.30.160.60">
    <property type="entry name" value="Classic Zinc Finger"/>
    <property type="match status" value="2"/>
</dbReference>
<feature type="domain" description="C2H2-type" evidence="12">
    <location>
        <begin position="177"/>
        <end position="204"/>
    </location>
</feature>
<protein>
    <recommendedName>
        <fullName evidence="12">C2H2-type domain-containing protein</fullName>
    </recommendedName>
</protein>
<evidence type="ECO:0000256" key="11">
    <source>
        <dbReference type="SAM" id="MobiDB-lite"/>
    </source>
</evidence>
<evidence type="ECO:0000256" key="5">
    <source>
        <dbReference type="ARBA" id="ARBA00022833"/>
    </source>
</evidence>
<accession>A0A9W8QS81</accession>
<dbReference type="EMBL" id="JAOQAV010000160">
    <property type="protein sequence ID" value="KAJ4176725.1"/>
    <property type="molecule type" value="Genomic_DNA"/>
</dbReference>
<evidence type="ECO:0000256" key="3">
    <source>
        <dbReference type="ARBA" id="ARBA00022737"/>
    </source>
</evidence>
<keyword evidence="2" id="KW-0479">Metal-binding</keyword>
<dbReference type="GO" id="GO:0005634">
    <property type="term" value="C:nucleus"/>
    <property type="evidence" value="ECO:0007669"/>
    <property type="project" value="UniProtKB-SubCell"/>
</dbReference>
<sequence>MTHSISSLYLLSINRMQTTSAAYGDQKYTTSVSPVSAQVAPTSTAPYEAMRYAPAPVRPPSFTHTPDADPSRRLSQRREPGNPRNIYGAWSDRSSVDPYGFPSPHSISSSISSTGNFSSYYGNLVSDSPSASSDVESVNSRALPQSQGLMASQVPRAPQSTMGHLSSKVSSSTQQKHKWKICDKRFTRPSSLQTHMYSRTGEKPFSCEVEGCGRHFSVVSNLRRHRKVHRGVARSEAGSEDHHWD</sequence>
<dbReference type="GO" id="GO:0000981">
    <property type="term" value="F:DNA-binding transcription factor activity, RNA polymerase II-specific"/>
    <property type="evidence" value="ECO:0007669"/>
    <property type="project" value="TreeGrafter"/>
</dbReference>
<dbReference type="FunFam" id="3.30.160.60:FF:000793">
    <property type="entry name" value="C2H2 finger domain protein FlbC"/>
    <property type="match status" value="1"/>
</dbReference>
<dbReference type="PROSITE" id="PS50157">
    <property type="entry name" value="ZINC_FINGER_C2H2_2"/>
    <property type="match status" value="2"/>
</dbReference>
<dbReference type="PROSITE" id="PS00028">
    <property type="entry name" value="ZINC_FINGER_C2H2_1"/>
    <property type="match status" value="1"/>
</dbReference>
<dbReference type="PANTHER" id="PTHR23233:SF84">
    <property type="entry name" value="FI23031P1"/>
    <property type="match status" value="1"/>
</dbReference>
<keyword evidence="3" id="KW-0677">Repeat</keyword>
<dbReference type="SUPFAM" id="SSF57667">
    <property type="entry name" value="beta-beta-alpha zinc fingers"/>
    <property type="match status" value="1"/>
</dbReference>
<keyword evidence="8" id="KW-0539">Nucleus</keyword>
<comment type="subcellular location">
    <subcellularLocation>
        <location evidence="1">Nucleus</location>
    </subcellularLocation>
</comment>
<feature type="region of interest" description="Disordered" evidence="11">
    <location>
        <begin position="53"/>
        <end position="90"/>
    </location>
</feature>
<evidence type="ECO:0000256" key="8">
    <source>
        <dbReference type="ARBA" id="ARBA00023242"/>
    </source>
</evidence>
<comment type="caution">
    <text evidence="13">The sequence shown here is derived from an EMBL/GenBank/DDBJ whole genome shotgun (WGS) entry which is preliminary data.</text>
</comment>
<keyword evidence="7" id="KW-0804">Transcription</keyword>
<evidence type="ECO:0000256" key="6">
    <source>
        <dbReference type="ARBA" id="ARBA00023015"/>
    </source>
</evidence>
<evidence type="ECO:0000259" key="12">
    <source>
        <dbReference type="PROSITE" id="PS50157"/>
    </source>
</evidence>
<dbReference type="GO" id="GO:0008270">
    <property type="term" value="F:zinc ion binding"/>
    <property type="evidence" value="ECO:0007669"/>
    <property type="project" value="UniProtKB-KW"/>
</dbReference>
<gene>
    <name evidence="13" type="ORF">NW755_014259</name>
</gene>
<dbReference type="GO" id="GO:0000978">
    <property type="term" value="F:RNA polymerase II cis-regulatory region sequence-specific DNA binding"/>
    <property type="evidence" value="ECO:0007669"/>
    <property type="project" value="TreeGrafter"/>
</dbReference>
<organism evidence="13 14">
    <name type="scientific">Fusarium falciforme</name>
    <dbReference type="NCBI Taxonomy" id="195108"/>
    <lineage>
        <taxon>Eukaryota</taxon>
        <taxon>Fungi</taxon>
        <taxon>Dikarya</taxon>
        <taxon>Ascomycota</taxon>
        <taxon>Pezizomycotina</taxon>
        <taxon>Sordariomycetes</taxon>
        <taxon>Hypocreomycetidae</taxon>
        <taxon>Hypocreales</taxon>
        <taxon>Nectriaceae</taxon>
        <taxon>Fusarium</taxon>
        <taxon>Fusarium solani species complex</taxon>
    </lineage>
</organism>
<dbReference type="Pfam" id="PF00096">
    <property type="entry name" value="zf-C2H2"/>
    <property type="match status" value="2"/>
</dbReference>
<evidence type="ECO:0000256" key="9">
    <source>
        <dbReference type="ARBA" id="ARBA00038474"/>
    </source>
</evidence>
<evidence type="ECO:0000256" key="7">
    <source>
        <dbReference type="ARBA" id="ARBA00023163"/>
    </source>
</evidence>
<keyword evidence="4 10" id="KW-0863">Zinc-finger</keyword>
<dbReference type="InterPro" id="IPR013087">
    <property type="entry name" value="Znf_C2H2_type"/>
</dbReference>
<dbReference type="SMART" id="SM00355">
    <property type="entry name" value="ZnF_C2H2"/>
    <property type="match status" value="2"/>
</dbReference>
<dbReference type="FunFam" id="3.30.160.60:FF:001102">
    <property type="entry name" value="Transcription factor IIIA"/>
    <property type="match status" value="1"/>
</dbReference>
<evidence type="ECO:0000256" key="2">
    <source>
        <dbReference type="ARBA" id="ARBA00022723"/>
    </source>
</evidence>